<proteinExistence type="predicted"/>
<feature type="transmembrane region" description="Helical" evidence="1">
    <location>
        <begin position="175"/>
        <end position="194"/>
    </location>
</feature>
<feature type="transmembrane region" description="Helical" evidence="1">
    <location>
        <begin position="331"/>
        <end position="352"/>
    </location>
</feature>
<evidence type="ECO:0000256" key="1">
    <source>
        <dbReference type="SAM" id="Phobius"/>
    </source>
</evidence>
<evidence type="ECO:0000259" key="2">
    <source>
        <dbReference type="Pfam" id="PF01757"/>
    </source>
</evidence>
<organism evidence="3">
    <name type="scientific">Candidatus Actinomarina minuta</name>
    <dbReference type="NCBI Taxonomy" id="1389454"/>
    <lineage>
        <taxon>Bacteria</taxon>
        <taxon>Bacillati</taxon>
        <taxon>Actinomycetota</taxon>
        <taxon>Actinomycetes</taxon>
        <taxon>Candidatus Actinomarinidae</taxon>
        <taxon>Candidatus Actinomarinales</taxon>
        <taxon>Candidatus Actinomarineae</taxon>
        <taxon>Candidatus Actinomarinaceae</taxon>
        <taxon>Candidatus Actinomarina</taxon>
    </lineage>
</organism>
<feature type="transmembrane region" description="Helical" evidence="1">
    <location>
        <begin position="214"/>
        <end position="235"/>
    </location>
</feature>
<dbReference type="EMBL" id="KC811134">
    <property type="protein sequence ID" value="AGQ19524.1"/>
    <property type="molecule type" value="Genomic_DNA"/>
</dbReference>
<feature type="transmembrane region" description="Helical" evidence="1">
    <location>
        <begin position="14"/>
        <end position="37"/>
    </location>
</feature>
<name>S5DL25_9ACTN</name>
<evidence type="ECO:0000313" key="3">
    <source>
        <dbReference type="EMBL" id="AGQ19524.1"/>
    </source>
</evidence>
<feature type="transmembrane region" description="Helical" evidence="1">
    <location>
        <begin position="304"/>
        <end position="324"/>
    </location>
</feature>
<dbReference type="PANTHER" id="PTHR36927:SF3">
    <property type="entry name" value="GLUCANS BIOSYNTHESIS PROTEIN C"/>
    <property type="match status" value="1"/>
</dbReference>
<dbReference type="Pfam" id="PF01757">
    <property type="entry name" value="Acyl_transf_3"/>
    <property type="match status" value="1"/>
</dbReference>
<feature type="transmembrane region" description="Helical" evidence="1">
    <location>
        <begin position="57"/>
        <end position="74"/>
    </location>
</feature>
<reference evidence="3" key="1">
    <citation type="journal article" date="2013" name="Sci. Rep.">
        <title>Metagenomics uncovers a new group of low GC and ultra-small marine Actinobacteria.</title>
        <authorList>
            <person name="Ghai R."/>
            <person name="Mizuno C.M."/>
            <person name="Picazo A."/>
            <person name="Camacho A."/>
            <person name="Rodriguez-Valera F."/>
        </authorList>
    </citation>
    <scope>NUCLEOTIDE SEQUENCE</scope>
</reference>
<dbReference type="InterPro" id="IPR002656">
    <property type="entry name" value="Acyl_transf_3_dom"/>
</dbReference>
<dbReference type="InterPro" id="IPR050623">
    <property type="entry name" value="Glucan_succinyl_AcylTrfase"/>
</dbReference>
<accession>S5DL25</accession>
<feature type="domain" description="Acyltransferase 3" evidence="2">
    <location>
        <begin position="6"/>
        <end position="349"/>
    </location>
</feature>
<keyword evidence="1" id="KW-0472">Membrane</keyword>
<feature type="transmembrane region" description="Helical" evidence="1">
    <location>
        <begin position="94"/>
        <end position="113"/>
    </location>
</feature>
<keyword evidence="1" id="KW-1133">Transmembrane helix</keyword>
<dbReference type="GO" id="GO:0016747">
    <property type="term" value="F:acyltransferase activity, transferring groups other than amino-acyl groups"/>
    <property type="evidence" value="ECO:0007669"/>
    <property type="project" value="InterPro"/>
</dbReference>
<sequence>MNERRYDIDALRSIAMFLLIFYHLGISFTSLSPYILFVQNKRVADGIWPLLNLLNTWRLPLVFLIAGIALRLSFQKRSRPEILKERVKILVVPWLFGTITFATASLVITTTYYEGWSPESLWLIFLAFEFNGVHLWFLLNILIYCILLVPVLNFISNKKQKEGIVSFLLKKPGGIFIFSIPIIAEGYFLNLFRFNPDSYYGDFYNGYANTEHGLLLGFLWFLIGIVLTSQGDVFWESNKRNWRIHLVFGTISYLYRWENNFQNDYALDNRLIAFESFNFIFLLLGLAAVYLNKDSPQLTYYKTAVYPVYIVHLPVQMAVMYFFAGINIHPIIKFPIALFLICFLSLTIYHAIKNIKPLRPLFGLRNK</sequence>
<feature type="transmembrane region" description="Helical" evidence="1">
    <location>
        <begin position="133"/>
        <end position="155"/>
    </location>
</feature>
<dbReference type="AlphaFoldDB" id="S5DL25"/>
<protein>
    <submittedName>
        <fullName evidence="3">MedDCM-OCT-S38-C185-cds5</fullName>
    </submittedName>
</protein>
<keyword evidence="1" id="KW-0812">Transmembrane</keyword>
<dbReference type="PANTHER" id="PTHR36927">
    <property type="entry name" value="BLR4337 PROTEIN"/>
    <property type="match status" value="1"/>
</dbReference>
<feature type="transmembrane region" description="Helical" evidence="1">
    <location>
        <begin position="271"/>
        <end position="292"/>
    </location>
</feature>